<accession>A0A8B6FNK6</accession>
<reference evidence="1" key="1">
    <citation type="submission" date="2018-11" db="EMBL/GenBank/DDBJ databases">
        <authorList>
            <person name="Alioto T."/>
            <person name="Alioto T."/>
        </authorList>
    </citation>
    <scope>NUCLEOTIDE SEQUENCE</scope>
</reference>
<organism evidence="1 2">
    <name type="scientific">Mytilus galloprovincialis</name>
    <name type="common">Mediterranean mussel</name>
    <dbReference type="NCBI Taxonomy" id="29158"/>
    <lineage>
        <taxon>Eukaryota</taxon>
        <taxon>Metazoa</taxon>
        <taxon>Spiralia</taxon>
        <taxon>Lophotrochozoa</taxon>
        <taxon>Mollusca</taxon>
        <taxon>Bivalvia</taxon>
        <taxon>Autobranchia</taxon>
        <taxon>Pteriomorphia</taxon>
        <taxon>Mytilida</taxon>
        <taxon>Mytiloidea</taxon>
        <taxon>Mytilidae</taxon>
        <taxon>Mytilinae</taxon>
        <taxon>Mytilus</taxon>
    </lineage>
</organism>
<name>A0A8B6FNK6_MYTGA</name>
<dbReference type="EMBL" id="UYJE01007126">
    <property type="protein sequence ID" value="VDI52027.1"/>
    <property type="molecule type" value="Genomic_DNA"/>
</dbReference>
<dbReference type="Proteomes" id="UP000596742">
    <property type="component" value="Unassembled WGS sequence"/>
</dbReference>
<evidence type="ECO:0000313" key="2">
    <source>
        <dbReference type="Proteomes" id="UP000596742"/>
    </source>
</evidence>
<comment type="caution">
    <text evidence="1">The sequence shown here is derived from an EMBL/GenBank/DDBJ whole genome shotgun (WGS) entry which is preliminary data.</text>
</comment>
<protein>
    <submittedName>
        <fullName evidence="1">Uncharacterized protein</fullName>
    </submittedName>
</protein>
<keyword evidence="2" id="KW-1185">Reference proteome</keyword>
<sequence length="105" mass="12509">MKEAKKRLRSTQRQHEAMLRKSKYEKIMKAHEGDQQTFYRLIANQRKDGSVQTTCLKVEENLLSTPNDIRNGWADYFEELATPHYNKNSYQNQVELDCLFFGRHL</sequence>
<evidence type="ECO:0000313" key="1">
    <source>
        <dbReference type="EMBL" id="VDI52027.1"/>
    </source>
</evidence>
<gene>
    <name evidence="1" type="ORF">MGAL_10B051502</name>
</gene>
<proteinExistence type="predicted"/>
<dbReference type="AlphaFoldDB" id="A0A8B6FNK6"/>
<dbReference type="OrthoDB" id="10460030at2759"/>